<evidence type="ECO:0000256" key="1">
    <source>
        <dbReference type="SAM" id="Phobius"/>
    </source>
</evidence>
<evidence type="ECO:0000313" key="2">
    <source>
        <dbReference type="Proteomes" id="UP000887564"/>
    </source>
</evidence>
<keyword evidence="1" id="KW-0472">Membrane</keyword>
<accession>A0A914RVB6</accession>
<feature type="transmembrane region" description="Helical" evidence="1">
    <location>
        <begin position="123"/>
        <end position="149"/>
    </location>
</feature>
<dbReference type="Gene3D" id="1.10.287.70">
    <property type="match status" value="1"/>
</dbReference>
<evidence type="ECO:0000313" key="3">
    <source>
        <dbReference type="WBParaSite" id="PEQ_0000594401-mRNA-1"/>
    </source>
</evidence>
<reference evidence="3" key="1">
    <citation type="submission" date="2022-11" db="UniProtKB">
        <authorList>
            <consortium name="WormBaseParasite"/>
        </authorList>
    </citation>
    <scope>IDENTIFICATION</scope>
</reference>
<dbReference type="Proteomes" id="UP000887564">
    <property type="component" value="Unplaced"/>
</dbReference>
<protein>
    <submittedName>
        <fullName evidence="3">Uncharacterized protein</fullName>
    </submittedName>
</protein>
<proteinExistence type="predicted"/>
<keyword evidence="1" id="KW-1133">Transmembrane helix</keyword>
<dbReference type="AlphaFoldDB" id="A0A914RVB6"/>
<organism evidence="2 3">
    <name type="scientific">Parascaris equorum</name>
    <name type="common">Equine roundworm</name>
    <dbReference type="NCBI Taxonomy" id="6256"/>
    <lineage>
        <taxon>Eukaryota</taxon>
        <taxon>Metazoa</taxon>
        <taxon>Ecdysozoa</taxon>
        <taxon>Nematoda</taxon>
        <taxon>Chromadorea</taxon>
        <taxon>Rhabditida</taxon>
        <taxon>Spirurina</taxon>
        <taxon>Ascaridomorpha</taxon>
        <taxon>Ascaridoidea</taxon>
        <taxon>Ascarididae</taxon>
        <taxon>Parascaris</taxon>
    </lineage>
</organism>
<keyword evidence="1" id="KW-0812">Transmembrane</keyword>
<name>A0A914RVB6_PAREQ</name>
<dbReference type="WBParaSite" id="PEQ_0000594401-mRNA-1">
    <property type="protein sequence ID" value="PEQ_0000594401-mRNA-1"/>
    <property type="gene ID" value="PEQ_0000594401"/>
</dbReference>
<sequence length="150" mass="17561">MDEFSTGLVEMIFAETFAFYKEKVVIFPFIFQDTSYLCGHKTQANWLQTKDKELRTIFGLRDNFHDTIWNLTVASDSLISHESFNSIGQEYFEALVTSMFDAYRNQFINERHLLNRTKGDEMLWTYANSIFFATTVITTIGEFALHLFFA</sequence>
<keyword evidence="2" id="KW-1185">Reference proteome</keyword>